<evidence type="ECO:0000256" key="7">
    <source>
        <dbReference type="SAM" id="Phobius"/>
    </source>
</evidence>
<evidence type="ECO:0000256" key="3">
    <source>
        <dbReference type="ARBA" id="ARBA00022475"/>
    </source>
</evidence>
<comment type="subcellular location">
    <subcellularLocation>
        <location evidence="1">Cell membrane</location>
        <topology evidence="1">Multi-pass membrane protein</topology>
    </subcellularLocation>
</comment>
<feature type="transmembrane region" description="Helical" evidence="7">
    <location>
        <begin position="27"/>
        <end position="45"/>
    </location>
</feature>
<evidence type="ECO:0000256" key="5">
    <source>
        <dbReference type="ARBA" id="ARBA00022989"/>
    </source>
</evidence>
<feature type="transmembrane region" description="Helical" evidence="7">
    <location>
        <begin position="171"/>
        <end position="190"/>
    </location>
</feature>
<protein>
    <submittedName>
        <fullName evidence="9">Permease of the drug/metabolite transporter superfamily protein</fullName>
    </submittedName>
</protein>
<evidence type="ECO:0000256" key="6">
    <source>
        <dbReference type="ARBA" id="ARBA00023136"/>
    </source>
</evidence>
<evidence type="ECO:0000313" key="9">
    <source>
        <dbReference type="EMBL" id="PLS30810.1"/>
    </source>
</evidence>
<sequence>MLVVNAAVWGSGYTILKVIQATITTQWMMGIRMLFAALLLGLISLPKLRRIDLRRYVIPCIALAITYWLGFMFQLKGLEGMPPGRNSFLVDTYCVMVPFLIWAITKRRPGWQHIVAAFVCIVGLGFVSLSGTGGAELFQVSFSDGITILSAVFYASNLVIVGMLGKSHDAVGLIFLEFVFCTVLFIGGAFLTEGAPQASWATPEIIAGFAYLVIGSTIIGQMFQTIAVQKVPTSQASIILSTECIFGVLASMVFYGERLTSHTVIGFALIFAAILLSELQLPKRRLKVSSRTDS</sequence>
<evidence type="ECO:0000313" key="10">
    <source>
        <dbReference type="Proteomes" id="UP000235050"/>
    </source>
</evidence>
<dbReference type="PANTHER" id="PTHR42920">
    <property type="entry name" value="OS03G0707200 PROTEIN-RELATED"/>
    <property type="match status" value="1"/>
</dbReference>
<dbReference type="Pfam" id="PF00892">
    <property type="entry name" value="EamA"/>
    <property type="match status" value="2"/>
</dbReference>
<name>A0A2N5J9C7_9BIFI</name>
<feature type="domain" description="EamA" evidence="8">
    <location>
        <begin position="2"/>
        <end position="128"/>
    </location>
</feature>
<feature type="transmembrane region" description="Helical" evidence="7">
    <location>
        <begin position="145"/>
        <end position="164"/>
    </location>
</feature>
<keyword evidence="3" id="KW-1003">Cell membrane</keyword>
<dbReference type="OrthoDB" id="9804865at2"/>
<dbReference type="GO" id="GO:0005886">
    <property type="term" value="C:plasma membrane"/>
    <property type="evidence" value="ECO:0007669"/>
    <property type="project" value="UniProtKB-SubCell"/>
</dbReference>
<dbReference type="EMBL" id="NMWU01000024">
    <property type="protein sequence ID" value="PLS30810.1"/>
    <property type="molecule type" value="Genomic_DNA"/>
</dbReference>
<dbReference type="PANTHER" id="PTHR42920:SF5">
    <property type="entry name" value="EAMA DOMAIN-CONTAINING PROTEIN"/>
    <property type="match status" value="1"/>
</dbReference>
<feature type="transmembrane region" description="Helical" evidence="7">
    <location>
        <begin position="87"/>
        <end position="105"/>
    </location>
</feature>
<evidence type="ECO:0000256" key="4">
    <source>
        <dbReference type="ARBA" id="ARBA00022692"/>
    </source>
</evidence>
<dbReference type="InterPro" id="IPR051258">
    <property type="entry name" value="Diverse_Substrate_Transporter"/>
</dbReference>
<keyword evidence="5 7" id="KW-1133">Transmembrane helix</keyword>
<dbReference type="SUPFAM" id="SSF103481">
    <property type="entry name" value="Multidrug resistance efflux transporter EmrE"/>
    <property type="match status" value="2"/>
</dbReference>
<organism evidence="9 10">
    <name type="scientific">Bifidobacterium margollesii</name>
    <dbReference type="NCBI Taxonomy" id="2020964"/>
    <lineage>
        <taxon>Bacteria</taxon>
        <taxon>Bacillati</taxon>
        <taxon>Actinomycetota</taxon>
        <taxon>Actinomycetes</taxon>
        <taxon>Bifidobacteriales</taxon>
        <taxon>Bifidobacteriaceae</taxon>
        <taxon>Bifidobacterium</taxon>
    </lineage>
</organism>
<dbReference type="InterPro" id="IPR037185">
    <property type="entry name" value="EmrE-like"/>
</dbReference>
<dbReference type="InterPro" id="IPR000620">
    <property type="entry name" value="EamA_dom"/>
</dbReference>
<feature type="transmembrane region" description="Helical" evidence="7">
    <location>
        <begin position="57"/>
        <end position="75"/>
    </location>
</feature>
<comment type="caution">
    <text evidence="9">The sequence shown here is derived from an EMBL/GenBank/DDBJ whole genome shotgun (WGS) entry which is preliminary data.</text>
</comment>
<evidence type="ECO:0000256" key="2">
    <source>
        <dbReference type="ARBA" id="ARBA00007362"/>
    </source>
</evidence>
<dbReference type="Proteomes" id="UP000235050">
    <property type="component" value="Unassembled WGS sequence"/>
</dbReference>
<keyword evidence="4 7" id="KW-0812">Transmembrane</keyword>
<comment type="similarity">
    <text evidence="2">Belongs to the EamA transporter family.</text>
</comment>
<proteinExistence type="inferred from homology"/>
<dbReference type="AlphaFoldDB" id="A0A2N5J9C7"/>
<feature type="transmembrane region" description="Helical" evidence="7">
    <location>
        <begin position="114"/>
        <end position="133"/>
    </location>
</feature>
<feature type="transmembrane region" description="Helical" evidence="7">
    <location>
        <begin position="205"/>
        <end position="226"/>
    </location>
</feature>
<keyword evidence="10" id="KW-1185">Reference proteome</keyword>
<feature type="transmembrane region" description="Helical" evidence="7">
    <location>
        <begin position="238"/>
        <end position="256"/>
    </location>
</feature>
<feature type="domain" description="EamA" evidence="8">
    <location>
        <begin position="147"/>
        <end position="277"/>
    </location>
</feature>
<gene>
    <name evidence="9" type="ORF">Uis1B_1392</name>
</gene>
<reference evidence="9 10" key="1">
    <citation type="submission" date="2017-07" db="EMBL/GenBank/DDBJ databases">
        <title>Bifidobacterium novel species.</title>
        <authorList>
            <person name="Lugli G.A."/>
            <person name="Milani C."/>
            <person name="Duranti S."/>
            <person name="Mangifesta M."/>
        </authorList>
    </citation>
    <scope>NUCLEOTIDE SEQUENCE [LARGE SCALE GENOMIC DNA]</scope>
    <source>
        <strain evidence="10">Uis1B</strain>
    </source>
</reference>
<keyword evidence="6 7" id="KW-0472">Membrane</keyword>
<evidence type="ECO:0000256" key="1">
    <source>
        <dbReference type="ARBA" id="ARBA00004651"/>
    </source>
</evidence>
<evidence type="ECO:0000259" key="8">
    <source>
        <dbReference type="Pfam" id="PF00892"/>
    </source>
</evidence>
<feature type="transmembrane region" description="Helical" evidence="7">
    <location>
        <begin position="262"/>
        <end position="281"/>
    </location>
</feature>
<accession>A0A2N5J9C7</accession>